<evidence type="ECO:0000259" key="5">
    <source>
        <dbReference type="PROSITE" id="PS50103"/>
    </source>
</evidence>
<dbReference type="InterPro" id="IPR012340">
    <property type="entry name" value="NA-bd_OB-fold"/>
</dbReference>
<dbReference type="EMBL" id="QXFU01002343">
    <property type="protein sequence ID" value="KAE8987007.1"/>
    <property type="molecule type" value="Genomic_DNA"/>
</dbReference>
<dbReference type="OrthoDB" id="7459479at2759"/>
<dbReference type="PANTHER" id="PTHR36971">
    <property type="entry name" value="UNNAMED PRODUCT"/>
    <property type="match status" value="1"/>
</dbReference>
<evidence type="ECO:0000256" key="2">
    <source>
        <dbReference type="ARBA" id="ARBA00022771"/>
    </source>
</evidence>
<evidence type="ECO:0000313" key="7">
    <source>
        <dbReference type="Proteomes" id="UP000435112"/>
    </source>
</evidence>
<keyword evidence="3 4" id="KW-0862">Zinc</keyword>
<dbReference type="InterPro" id="IPR036855">
    <property type="entry name" value="Znf_CCCH_sf"/>
</dbReference>
<protein>
    <recommendedName>
        <fullName evidence="5">C3H1-type domain-containing protein</fullName>
    </recommendedName>
</protein>
<name>A0A6A3IZ32_9STRA</name>
<comment type="caution">
    <text evidence="6">The sequence shown here is derived from an EMBL/GenBank/DDBJ whole genome shotgun (WGS) entry which is preliminary data.</text>
</comment>
<dbReference type="InterPro" id="IPR000073">
    <property type="entry name" value="AB_hydrolase_1"/>
</dbReference>
<reference evidence="6 7" key="1">
    <citation type="submission" date="2018-09" db="EMBL/GenBank/DDBJ databases">
        <title>Genomic investigation of the strawberry pathogen Phytophthora fragariae indicates pathogenicity is determined by transcriptional variation in three key races.</title>
        <authorList>
            <person name="Adams T.M."/>
            <person name="Armitage A.D."/>
            <person name="Sobczyk M.K."/>
            <person name="Bates H.J."/>
            <person name="Dunwell J.M."/>
            <person name="Nellist C.F."/>
            <person name="Harrison R.J."/>
        </authorList>
    </citation>
    <scope>NUCLEOTIDE SEQUENCE [LARGE SCALE GENOMIC DNA]</scope>
    <source>
        <strain evidence="6 7">SCRP324</strain>
    </source>
</reference>
<keyword evidence="1 4" id="KW-0479">Metal-binding</keyword>
<proteinExistence type="predicted"/>
<dbReference type="PANTHER" id="PTHR36971:SF3">
    <property type="entry name" value="C3H1-TYPE DOMAIN-CONTAINING PROTEIN"/>
    <property type="match status" value="1"/>
</dbReference>
<evidence type="ECO:0000313" key="6">
    <source>
        <dbReference type="EMBL" id="KAE8987007.1"/>
    </source>
</evidence>
<feature type="zinc finger region" description="C3H1-type" evidence="4">
    <location>
        <begin position="452"/>
        <end position="480"/>
    </location>
</feature>
<dbReference type="Gene3D" id="2.40.50.140">
    <property type="entry name" value="Nucleic acid-binding proteins"/>
    <property type="match status" value="1"/>
</dbReference>
<dbReference type="InterPro" id="IPR029058">
    <property type="entry name" value="AB_hydrolase_fold"/>
</dbReference>
<dbReference type="PROSITE" id="PS50103">
    <property type="entry name" value="ZF_C3H1"/>
    <property type="match status" value="1"/>
</dbReference>
<sequence length="725" mass="82464">MKTTELSPLRRSEQEFLQQTARQRVTTYDGNTWEYYDSGRLSDATAGQAPLVCLPGTSGVARCFHLQLQELGAKGYRVLAIQHPVVWTHEEWIHSFDRFLNAMNLSEIHVYAVSLGAYLIQRYMSLYPQRVASLVMTQGFCDTRVYGANAPCIKMLPYMPNFYVRKYILERFPKPTPRLDAQNQAIEYMMDQLETLSQQEIASRLTLNCLSCDPESWKIFLPDEKITFIDSYEDTSLPNSLKDQIGCRYPRAKQAMLKNGGDFPFLSHHEEVTMHLQVHLRANGPSKMVWSSFAALREEVVQWSDDQSRQGDITVEGQLMHQRRISRKCSFFDLASVGTGSDGERERLEVIIKIIDGELSGEQVDAIRYRVKVGDVVRVHGFVERLEGGTAILMHARDMTVVRAWKEENPGVTFLPLPTVVATTNKRTQSEDNKQGEKVDTEAVDTTATVAKGERVHCKFWINSKTCQHGDNCEFFHVSDADRKSERAKWLKERLHLKRVRAHIDDDPLDPHGKTGKQQRAQVFVEWLVETFGAEFLASGKGVVDVAGGRGSVSFELWNKRRLPCTLIEPRPMKLSKMQHKYLKKQKKERKQSGEAELPLTESLVPQVTTLFNMDSFLEDTNNVQLVKQASLLLGMHPDEATDSIFDVAIKFNKPFAVVPCCVFGQKFPDRRLADGSKVLSYENLVEYLAAKHPDIEKAFLPFDGKNLVLFRRPQAGEQQSTSSS</sequence>
<evidence type="ECO:0000256" key="1">
    <source>
        <dbReference type="ARBA" id="ARBA00022723"/>
    </source>
</evidence>
<dbReference type="AlphaFoldDB" id="A0A6A3IZ32"/>
<accession>A0A6A3IZ32</accession>
<gene>
    <name evidence="6" type="ORF">PR002_g22179</name>
</gene>
<feature type="domain" description="C3H1-type" evidence="5">
    <location>
        <begin position="452"/>
        <end position="480"/>
    </location>
</feature>
<dbReference type="Proteomes" id="UP000435112">
    <property type="component" value="Unassembled WGS sequence"/>
</dbReference>
<organism evidence="6 7">
    <name type="scientific">Phytophthora rubi</name>
    <dbReference type="NCBI Taxonomy" id="129364"/>
    <lineage>
        <taxon>Eukaryota</taxon>
        <taxon>Sar</taxon>
        <taxon>Stramenopiles</taxon>
        <taxon>Oomycota</taxon>
        <taxon>Peronosporomycetes</taxon>
        <taxon>Peronosporales</taxon>
        <taxon>Peronosporaceae</taxon>
        <taxon>Phytophthora</taxon>
    </lineage>
</organism>
<evidence type="ECO:0000256" key="3">
    <source>
        <dbReference type="ARBA" id="ARBA00022833"/>
    </source>
</evidence>
<dbReference type="InterPro" id="IPR000571">
    <property type="entry name" value="Znf_CCCH"/>
</dbReference>
<dbReference type="SUPFAM" id="SSF90229">
    <property type="entry name" value="CCCH zinc finger"/>
    <property type="match status" value="1"/>
</dbReference>
<dbReference type="GO" id="GO:0008270">
    <property type="term" value="F:zinc ion binding"/>
    <property type="evidence" value="ECO:0007669"/>
    <property type="project" value="UniProtKB-KW"/>
</dbReference>
<dbReference type="Pfam" id="PF12697">
    <property type="entry name" value="Abhydrolase_6"/>
    <property type="match status" value="1"/>
</dbReference>
<evidence type="ECO:0000256" key="4">
    <source>
        <dbReference type="PROSITE-ProRule" id="PRU00723"/>
    </source>
</evidence>
<keyword evidence="2 4" id="KW-0863">Zinc-finger</keyword>
<dbReference type="Gene3D" id="3.40.50.1820">
    <property type="entry name" value="alpha/beta hydrolase"/>
    <property type="match status" value="1"/>
</dbReference>
<dbReference type="SUPFAM" id="SSF53474">
    <property type="entry name" value="alpha/beta-Hydrolases"/>
    <property type="match status" value="1"/>
</dbReference>